<dbReference type="PRINTS" id="PR00111">
    <property type="entry name" value="ABHYDROLASE"/>
</dbReference>
<dbReference type="Pfam" id="PF12697">
    <property type="entry name" value="Abhydrolase_6"/>
    <property type="match status" value="1"/>
</dbReference>
<evidence type="ECO:0000313" key="2">
    <source>
        <dbReference type="EMBL" id="MCZ8381277.1"/>
    </source>
</evidence>
<dbReference type="InterPro" id="IPR029058">
    <property type="entry name" value="AB_hydrolase_fold"/>
</dbReference>
<organism evidence="2 3">
    <name type="scientific">Mycobacterium hippophais</name>
    <dbReference type="NCBI Taxonomy" id="3016340"/>
    <lineage>
        <taxon>Bacteria</taxon>
        <taxon>Bacillati</taxon>
        <taxon>Actinomycetota</taxon>
        <taxon>Actinomycetes</taxon>
        <taxon>Mycobacteriales</taxon>
        <taxon>Mycobacteriaceae</taxon>
        <taxon>Mycobacterium</taxon>
    </lineage>
</organism>
<dbReference type="PANTHER" id="PTHR43689:SF8">
    <property type="entry name" value="ALPHA_BETA-HYDROLASES SUPERFAMILY PROTEIN"/>
    <property type="match status" value="1"/>
</dbReference>
<sequence>MPASFIDERRATYAGFETRELAVTGTGCTVILVHGFAHSADAWLSVLEVLHDAGQAAVAVDLPGFGDADALRPGALLPQLDAFLAEVVHRYGANDPAVLVGNSLGAAVAARAARNPGLPIRAVMPLDIAGVRWTLLLARGLPPIVASTRRLSSVRVPPRAHRALVHNAVARLLYGQPSAIDPAVVALVVAGIPDLAAASRLLQQGAQFKAELDRTRHHGGIGIPMTVIHGLRDRLVPSTASRVLHQANPGSRLVLLKRAGHCPQLDAPNDIAHHACELARITTDMEEIS</sequence>
<dbReference type="SUPFAM" id="SSF53474">
    <property type="entry name" value="alpha/beta-Hydrolases"/>
    <property type="match status" value="1"/>
</dbReference>
<dbReference type="Gene3D" id="3.40.50.1820">
    <property type="entry name" value="alpha/beta hydrolase"/>
    <property type="match status" value="1"/>
</dbReference>
<dbReference type="PANTHER" id="PTHR43689">
    <property type="entry name" value="HYDROLASE"/>
    <property type="match status" value="1"/>
</dbReference>
<feature type="domain" description="AB hydrolase-1" evidence="1">
    <location>
        <begin position="30"/>
        <end position="272"/>
    </location>
</feature>
<gene>
    <name evidence="2" type="ORF">O6P37_20615</name>
</gene>
<dbReference type="InterPro" id="IPR000639">
    <property type="entry name" value="Epox_hydrolase-like"/>
</dbReference>
<keyword evidence="3" id="KW-1185">Reference proteome</keyword>
<evidence type="ECO:0000313" key="3">
    <source>
        <dbReference type="Proteomes" id="UP001142153"/>
    </source>
</evidence>
<accession>A0ABT4PXG0</accession>
<dbReference type="RefSeq" id="WP_269895823.1">
    <property type="nucleotide sequence ID" value="NZ_JAPZPY010000010.1"/>
</dbReference>
<proteinExistence type="predicted"/>
<evidence type="ECO:0000259" key="1">
    <source>
        <dbReference type="Pfam" id="PF12697"/>
    </source>
</evidence>
<reference evidence="2" key="1">
    <citation type="submission" date="2022-12" db="EMBL/GenBank/DDBJ databases">
        <authorList>
            <person name="Deng Y."/>
            <person name="Zhang Y.-Q."/>
        </authorList>
    </citation>
    <scope>NUCLEOTIDE SEQUENCE</scope>
    <source>
        <strain evidence="2">CPCC 205372</strain>
    </source>
</reference>
<dbReference type="InterPro" id="IPR000073">
    <property type="entry name" value="AB_hydrolase_1"/>
</dbReference>
<dbReference type="PRINTS" id="PR00412">
    <property type="entry name" value="EPOXHYDRLASE"/>
</dbReference>
<name>A0ABT4PXG0_9MYCO</name>
<dbReference type="EMBL" id="JAPZPY010000010">
    <property type="protein sequence ID" value="MCZ8381277.1"/>
    <property type="molecule type" value="Genomic_DNA"/>
</dbReference>
<keyword evidence="2" id="KW-0378">Hydrolase</keyword>
<dbReference type="GO" id="GO:0016787">
    <property type="term" value="F:hydrolase activity"/>
    <property type="evidence" value="ECO:0007669"/>
    <property type="project" value="UniProtKB-KW"/>
</dbReference>
<comment type="caution">
    <text evidence="2">The sequence shown here is derived from an EMBL/GenBank/DDBJ whole genome shotgun (WGS) entry which is preliminary data.</text>
</comment>
<dbReference type="Proteomes" id="UP001142153">
    <property type="component" value="Unassembled WGS sequence"/>
</dbReference>
<protein>
    <submittedName>
        <fullName evidence="2">Alpha/beta hydrolase</fullName>
    </submittedName>
</protein>